<organism evidence="4 5">
    <name type="scientific">Brevundimonas diminuta 3F5N</name>
    <dbReference type="NCBI Taxonomy" id="1255603"/>
    <lineage>
        <taxon>Bacteria</taxon>
        <taxon>Pseudomonadati</taxon>
        <taxon>Pseudomonadota</taxon>
        <taxon>Alphaproteobacteria</taxon>
        <taxon>Caulobacterales</taxon>
        <taxon>Caulobacteraceae</taxon>
        <taxon>Brevundimonas</taxon>
    </lineage>
</organism>
<dbReference type="InterPro" id="IPR003680">
    <property type="entry name" value="Flavodoxin_fold"/>
</dbReference>
<protein>
    <submittedName>
        <fullName evidence="4">NAD(P)H oxidoreductase YRKL @ Flavodoxin 2</fullName>
    </submittedName>
</protein>
<dbReference type="PANTHER" id="PTHR10204:SF34">
    <property type="entry name" value="NAD(P)H DEHYDROGENASE [QUINONE] 1 ISOFORM 1"/>
    <property type="match status" value="1"/>
</dbReference>
<evidence type="ECO:0000313" key="4">
    <source>
        <dbReference type="EMBL" id="SJM66921.1"/>
    </source>
</evidence>
<reference evidence="4 5" key="1">
    <citation type="submission" date="2017-02" db="EMBL/GenBank/DDBJ databases">
        <authorList>
            <person name="Peterson S.W."/>
        </authorList>
    </citation>
    <scope>NUCLEOTIDE SEQUENCE [LARGE SCALE GENOMIC DNA]</scope>
    <source>
        <strain evidence="4 5">3F5N</strain>
    </source>
</reference>
<dbReference type="PANTHER" id="PTHR10204">
    <property type="entry name" value="NAD P H OXIDOREDUCTASE-RELATED"/>
    <property type="match status" value="1"/>
</dbReference>
<dbReference type="InterPro" id="IPR029039">
    <property type="entry name" value="Flavoprotein-like_sf"/>
</dbReference>
<evidence type="ECO:0000259" key="3">
    <source>
        <dbReference type="Pfam" id="PF02525"/>
    </source>
</evidence>
<dbReference type="Pfam" id="PF02525">
    <property type="entry name" value="Flavodoxin_2"/>
    <property type="match status" value="1"/>
</dbReference>
<dbReference type="OrthoDB" id="9798454at2"/>
<evidence type="ECO:0000313" key="5">
    <source>
        <dbReference type="Proteomes" id="UP000195766"/>
    </source>
</evidence>
<dbReference type="RefSeq" id="WP_087141280.1">
    <property type="nucleotide sequence ID" value="NZ_FUIE01000065.1"/>
</dbReference>
<feature type="domain" description="Flavodoxin-like fold" evidence="3">
    <location>
        <begin position="1"/>
        <end position="189"/>
    </location>
</feature>
<dbReference type="AlphaFoldDB" id="A0A1R4GFE8"/>
<keyword evidence="2" id="KW-0560">Oxidoreductase</keyword>
<dbReference type="Proteomes" id="UP000195766">
    <property type="component" value="Unassembled WGS sequence"/>
</dbReference>
<dbReference type="GO" id="GO:0005829">
    <property type="term" value="C:cytosol"/>
    <property type="evidence" value="ECO:0007669"/>
    <property type="project" value="TreeGrafter"/>
</dbReference>
<sequence>MKALVVAVHPDPSSLTHAAAAAIARGIDRSGGTSEIADLVKEGFDPRYRLDDRAVHHRRSAPPPDVVREQQRLENANALVLVYPVFWWSMPAYLKGWIERVFSNGWAFEDGPGGKGLIKKLDWLPVHLLGLAGADQAVYERRGYRDAMITQAELGVFNYCGAPVRSSEILYASETSSASIALEAAERFGERIFQP</sequence>
<evidence type="ECO:0000256" key="2">
    <source>
        <dbReference type="ARBA" id="ARBA00023002"/>
    </source>
</evidence>
<dbReference type="Gene3D" id="3.40.50.360">
    <property type="match status" value="1"/>
</dbReference>
<dbReference type="EMBL" id="FUIE01000065">
    <property type="protein sequence ID" value="SJM66921.1"/>
    <property type="molecule type" value="Genomic_DNA"/>
</dbReference>
<proteinExistence type="inferred from homology"/>
<dbReference type="GO" id="GO:0003955">
    <property type="term" value="F:NAD(P)H dehydrogenase (quinone) activity"/>
    <property type="evidence" value="ECO:0007669"/>
    <property type="project" value="TreeGrafter"/>
</dbReference>
<dbReference type="SUPFAM" id="SSF52218">
    <property type="entry name" value="Flavoproteins"/>
    <property type="match status" value="1"/>
</dbReference>
<accession>A0A1R4GFE8</accession>
<name>A0A1R4GFE8_BREDI</name>
<evidence type="ECO:0000256" key="1">
    <source>
        <dbReference type="ARBA" id="ARBA00006252"/>
    </source>
</evidence>
<comment type="similarity">
    <text evidence="1">Belongs to the NAD(P)H dehydrogenase (quinone) family.</text>
</comment>
<dbReference type="InterPro" id="IPR051545">
    <property type="entry name" value="NAD(P)H_dehydrogenase_qn"/>
</dbReference>
<gene>
    <name evidence="4" type="ORF">FM111_12360</name>
</gene>